<comment type="caution">
    <text evidence="5">The sequence shown here is derived from an EMBL/GenBank/DDBJ whole genome shotgun (WGS) entry which is preliminary data.</text>
</comment>
<dbReference type="Pfam" id="PF00106">
    <property type="entry name" value="adh_short"/>
    <property type="match status" value="1"/>
</dbReference>
<name>A0ABQ3B7U0_9GAMM</name>
<dbReference type="InterPro" id="IPR036291">
    <property type="entry name" value="NAD(P)-bd_dom_sf"/>
</dbReference>
<dbReference type="EMBL" id="BMYZ01000003">
    <property type="protein sequence ID" value="GGY83413.1"/>
    <property type="molecule type" value="Genomic_DNA"/>
</dbReference>
<dbReference type="PRINTS" id="PR00080">
    <property type="entry name" value="SDRFAMILY"/>
</dbReference>
<proteinExistence type="inferred from homology"/>
<evidence type="ECO:0000313" key="6">
    <source>
        <dbReference type="Proteomes" id="UP000619761"/>
    </source>
</evidence>
<evidence type="ECO:0000256" key="2">
    <source>
        <dbReference type="ARBA" id="ARBA00023002"/>
    </source>
</evidence>
<dbReference type="PROSITE" id="PS00061">
    <property type="entry name" value="ADH_SHORT"/>
    <property type="match status" value="1"/>
</dbReference>
<dbReference type="InterPro" id="IPR002347">
    <property type="entry name" value="SDR_fam"/>
</dbReference>
<dbReference type="RefSeq" id="WP_229837987.1">
    <property type="nucleotide sequence ID" value="NZ_BMYZ01000003.1"/>
</dbReference>
<dbReference type="InterPro" id="IPR057326">
    <property type="entry name" value="KR_dom"/>
</dbReference>
<dbReference type="SMART" id="SM00822">
    <property type="entry name" value="PKS_KR"/>
    <property type="match status" value="1"/>
</dbReference>
<evidence type="ECO:0000256" key="1">
    <source>
        <dbReference type="ARBA" id="ARBA00006484"/>
    </source>
</evidence>
<dbReference type="NCBIfam" id="NF006118">
    <property type="entry name" value="PRK08264.1-4"/>
    <property type="match status" value="1"/>
</dbReference>
<feature type="domain" description="Ketoreductase" evidence="4">
    <location>
        <begin position="8"/>
        <end position="183"/>
    </location>
</feature>
<evidence type="ECO:0000256" key="3">
    <source>
        <dbReference type="RuleBase" id="RU000363"/>
    </source>
</evidence>
<sequence length="245" mass="25877">MSYSLQGKSVLVTGANRGIGKALVQALIERGAKRIYAAGRNSEGLAAIVQLAPSIVEAVQLEVTRAEDIQQLAGKLKQLDVLINNAGIATGITFSAETSLSIASAEMAVNYFGPVHLTHALLPLLRASKGAVVNVSSIAGIANFPILGPYSASKAAVHSFTQGLRAELRGAGVFVQGVYPGPVDTDMTKDFEMDKASPADVARIVLNGLETGDEDIFPDAFSQAMYEVFKQNPKQLEQQFGQMLG</sequence>
<reference evidence="6" key="1">
    <citation type="journal article" date="2019" name="Int. J. Syst. Evol. Microbiol.">
        <title>The Global Catalogue of Microorganisms (GCM) 10K type strain sequencing project: providing services to taxonomists for standard genome sequencing and annotation.</title>
        <authorList>
            <consortium name="The Broad Institute Genomics Platform"/>
            <consortium name="The Broad Institute Genome Sequencing Center for Infectious Disease"/>
            <person name="Wu L."/>
            <person name="Ma J."/>
        </authorList>
    </citation>
    <scope>NUCLEOTIDE SEQUENCE [LARGE SCALE GENOMIC DNA]</scope>
    <source>
        <strain evidence="6">KCTC 32239</strain>
    </source>
</reference>
<dbReference type="SUPFAM" id="SSF51735">
    <property type="entry name" value="NAD(P)-binding Rossmann-fold domains"/>
    <property type="match status" value="1"/>
</dbReference>
<keyword evidence="2" id="KW-0560">Oxidoreductase</keyword>
<keyword evidence="6" id="KW-1185">Reference proteome</keyword>
<dbReference type="Gene3D" id="3.40.50.720">
    <property type="entry name" value="NAD(P)-binding Rossmann-like Domain"/>
    <property type="match status" value="1"/>
</dbReference>
<dbReference type="PRINTS" id="PR00081">
    <property type="entry name" value="GDHRDH"/>
</dbReference>
<dbReference type="PANTHER" id="PTHR44196">
    <property type="entry name" value="DEHYDROGENASE/REDUCTASE SDR FAMILY MEMBER 7B"/>
    <property type="match status" value="1"/>
</dbReference>
<organism evidence="5 6">
    <name type="scientific">Cellvibrio zantedeschiae</name>
    <dbReference type="NCBI Taxonomy" id="1237077"/>
    <lineage>
        <taxon>Bacteria</taxon>
        <taxon>Pseudomonadati</taxon>
        <taxon>Pseudomonadota</taxon>
        <taxon>Gammaproteobacteria</taxon>
        <taxon>Cellvibrionales</taxon>
        <taxon>Cellvibrionaceae</taxon>
        <taxon>Cellvibrio</taxon>
    </lineage>
</organism>
<evidence type="ECO:0000259" key="4">
    <source>
        <dbReference type="SMART" id="SM00822"/>
    </source>
</evidence>
<protein>
    <submittedName>
        <fullName evidence="5">Oxidoreductase</fullName>
    </submittedName>
</protein>
<comment type="similarity">
    <text evidence="1 3">Belongs to the short-chain dehydrogenases/reductases (SDR) family.</text>
</comment>
<evidence type="ECO:0000313" key="5">
    <source>
        <dbReference type="EMBL" id="GGY83413.1"/>
    </source>
</evidence>
<dbReference type="PANTHER" id="PTHR44196:SF1">
    <property type="entry name" value="DEHYDROGENASE_REDUCTASE SDR FAMILY MEMBER 7B"/>
    <property type="match status" value="1"/>
</dbReference>
<dbReference type="Proteomes" id="UP000619761">
    <property type="component" value="Unassembled WGS sequence"/>
</dbReference>
<accession>A0ABQ3B7U0</accession>
<gene>
    <name evidence="5" type="ORF">GCM10011613_30380</name>
</gene>
<dbReference type="InterPro" id="IPR020904">
    <property type="entry name" value="Sc_DH/Rdtase_CS"/>
</dbReference>